<dbReference type="InterPro" id="IPR036388">
    <property type="entry name" value="WH-like_DNA-bd_sf"/>
</dbReference>
<dbReference type="SUPFAM" id="SSF46894">
    <property type="entry name" value="C-terminal effector domain of the bipartite response regulators"/>
    <property type="match status" value="1"/>
</dbReference>
<protein>
    <recommendedName>
        <fullName evidence="1">HTH luxR-type domain-containing protein</fullName>
    </recommendedName>
</protein>
<reference evidence="2 3" key="1">
    <citation type="submission" date="2024-08" db="EMBL/GenBank/DDBJ databases">
        <title>Genome sequence of Streptomyces aureus CACIA-1.46HGO.</title>
        <authorList>
            <person name="Evangelista-Martinez Z."/>
        </authorList>
    </citation>
    <scope>NUCLEOTIDE SEQUENCE [LARGE SCALE GENOMIC DNA]</scope>
    <source>
        <strain evidence="2 3">CACIA-1.46HGO</strain>
    </source>
</reference>
<dbReference type="SMART" id="SM00421">
    <property type="entry name" value="HTH_LUXR"/>
    <property type="match status" value="1"/>
</dbReference>
<dbReference type="RefSeq" id="WP_372562955.1">
    <property type="nucleotide sequence ID" value="NZ_JBGOSP010000007.1"/>
</dbReference>
<evidence type="ECO:0000313" key="2">
    <source>
        <dbReference type="EMBL" id="MFA3837587.1"/>
    </source>
</evidence>
<dbReference type="EMBL" id="JBGOSP010000007">
    <property type="protein sequence ID" value="MFA3837587.1"/>
    <property type="molecule type" value="Genomic_DNA"/>
</dbReference>
<dbReference type="Gene3D" id="1.10.10.10">
    <property type="entry name" value="Winged helix-like DNA-binding domain superfamily/Winged helix DNA-binding domain"/>
    <property type="match status" value="1"/>
</dbReference>
<accession>A0ABV4SI78</accession>
<dbReference type="InterPro" id="IPR051797">
    <property type="entry name" value="TrmB-like"/>
</dbReference>
<proteinExistence type="predicted"/>
<comment type="caution">
    <text evidence="2">The sequence shown here is derived from an EMBL/GenBank/DDBJ whole genome shotgun (WGS) entry which is preliminary data.</text>
</comment>
<name>A0ABV4SI78_9ACTN</name>
<dbReference type="InterPro" id="IPR016032">
    <property type="entry name" value="Sig_transdc_resp-reg_C-effctor"/>
</dbReference>
<evidence type="ECO:0000259" key="1">
    <source>
        <dbReference type="SMART" id="SM00421"/>
    </source>
</evidence>
<gene>
    <name evidence="2" type="ORF">ACEG43_15635</name>
</gene>
<dbReference type="InterPro" id="IPR000792">
    <property type="entry name" value="Tscrpt_reg_LuxR_C"/>
</dbReference>
<organism evidence="2 3">
    <name type="scientific">Streptomyces aureus</name>
    <dbReference type="NCBI Taxonomy" id="193461"/>
    <lineage>
        <taxon>Bacteria</taxon>
        <taxon>Bacillati</taxon>
        <taxon>Actinomycetota</taxon>
        <taxon>Actinomycetes</taxon>
        <taxon>Kitasatosporales</taxon>
        <taxon>Streptomycetaceae</taxon>
        <taxon>Streptomyces</taxon>
    </lineage>
</organism>
<feature type="domain" description="HTH luxR-type" evidence="1">
    <location>
        <begin position="256"/>
        <end position="313"/>
    </location>
</feature>
<dbReference type="PANTHER" id="PTHR34293:SF1">
    <property type="entry name" value="HTH-TYPE TRANSCRIPTIONAL REGULATOR TRMBL2"/>
    <property type="match status" value="1"/>
</dbReference>
<dbReference type="PANTHER" id="PTHR34293">
    <property type="entry name" value="HTH-TYPE TRANSCRIPTIONAL REGULATOR TRMBL2"/>
    <property type="match status" value="1"/>
</dbReference>
<dbReference type="Proteomes" id="UP001571476">
    <property type="component" value="Unassembled WGS sequence"/>
</dbReference>
<sequence length="319" mass="34834">MTDAPGSLGGLGLDADEEKLYRRLVEEGPADAGPDPAAARLRALGLADEADGLLTAVSPQLALTELVLTQERAVLQARAGVEELTEIFRRRTVTAGPALEVVRGRERVGRLIQHRLRGARGDVRFFAKPPFAVIGVQDTSDADEADLSRRGVRERLVIERAVLNEPGAPQEIRASLDRGQEIRFTPELPCKLLITDDDLAVVQLDASGGDQDGVLLVRPGGLLTSLITLFELQWERAVRLREDGAGRLTPSPATADELPDEEDRRLLALLLAGHTDASAAHHTGLGRRTVQRRIRRLMDLAGTDSRIQLGWYARDRGWL</sequence>
<keyword evidence="3" id="KW-1185">Reference proteome</keyword>
<evidence type="ECO:0000313" key="3">
    <source>
        <dbReference type="Proteomes" id="UP001571476"/>
    </source>
</evidence>